<dbReference type="InterPro" id="IPR019734">
    <property type="entry name" value="TPR_rpt"/>
</dbReference>
<dbReference type="Gene3D" id="1.10.287.110">
    <property type="entry name" value="DnaJ domain"/>
    <property type="match status" value="1"/>
</dbReference>
<protein>
    <recommendedName>
        <fullName evidence="2">J domain-containing protein</fullName>
    </recommendedName>
</protein>
<organism evidence="3 4">
    <name type="scientific">Puccinia striiformis</name>
    <dbReference type="NCBI Taxonomy" id="27350"/>
    <lineage>
        <taxon>Eukaryota</taxon>
        <taxon>Fungi</taxon>
        <taxon>Dikarya</taxon>
        <taxon>Basidiomycota</taxon>
        <taxon>Pucciniomycotina</taxon>
        <taxon>Pucciniomycetes</taxon>
        <taxon>Pucciniales</taxon>
        <taxon>Pucciniaceae</taxon>
        <taxon>Puccinia</taxon>
    </lineage>
</organism>
<feature type="region of interest" description="Disordered" evidence="1">
    <location>
        <begin position="421"/>
        <end position="454"/>
    </location>
</feature>
<name>A0A2S4UB60_9BASI</name>
<sequence length="521" mass="59646">SPRWLDILKFWIYYAAQAGIAGRHREDGNSHYHKREYQFAILCYTRAIDCDASQKYPYLYHSYFEEFRHPVYSASLANRASAHMARGHYQLASKDLEEAISRFDPVMTKKNRSTLITRVFRLVRCYLALLDGPRARSALSKLGAQFSSDEPDSSEHKTLCSRLMEREIIGWGPKFNLALLPGLWTCWKVESLAHLGKTVEAEEVLDQCSKSADFTMHAIRYPGMESEYQLARALVDLAKADLSMGVYHTLCYARAVPAGHVPMSVLMSSMEEIEKSCSESSHLEAIDQCANFLTLLKDPMLATLNMKVATIRCEQLAEQCLKYLSPESHLCYQIIASNMALRSKLNFTSSKLTCKPDIYEPHRIYLVRSLIAQARSTYRSHRHDWSSTYLTVSQLLEFWPDLLPRSREGIFEEVCARTNTKRSSHSHSNESYPHSSRNRSSYPNNNTDKPVDPADDPKGYYWTLAVQKKASMKEIKVAFRKLSLLHHPDKGGQVKKFQSISEAYSILSDPDRRSAYDWTGR</sequence>
<dbReference type="VEuPathDB" id="FungiDB:PSTT_10488"/>
<feature type="compositionally biased region" description="Low complexity" evidence="1">
    <location>
        <begin position="431"/>
        <end position="446"/>
    </location>
</feature>
<dbReference type="PROSITE" id="PS50076">
    <property type="entry name" value="DNAJ_2"/>
    <property type="match status" value="1"/>
</dbReference>
<dbReference type="SMART" id="SM00028">
    <property type="entry name" value="TPR"/>
    <property type="match status" value="2"/>
</dbReference>
<dbReference type="OrthoDB" id="2506061at2759"/>
<dbReference type="SMART" id="SM00271">
    <property type="entry name" value="DnaJ"/>
    <property type="match status" value="1"/>
</dbReference>
<feature type="non-terminal residue" evidence="3">
    <location>
        <position position="1"/>
    </location>
</feature>
<dbReference type="PANTHER" id="PTHR44200:SF1">
    <property type="entry name" value="DNAJ HOMOLOG SUBFAMILY C MEMBER 7"/>
    <property type="match status" value="1"/>
</dbReference>
<reference evidence="3 4" key="1">
    <citation type="submission" date="2017-12" db="EMBL/GenBank/DDBJ databases">
        <title>Gene loss provides genomic basis for host adaptation in cereal stripe rust fungi.</title>
        <authorList>
            <person name="Xia C."/>
        </authorList>
    </citation>
    <scope>NUCLEOTIDE SEQUENCE [LARGE SCALE GENOMIC DNA]</scope>
    <source>
        <strain evidence="3 4">93TX-2</strain>
    </source>
</reference>
<dbReference type="InterPro" id="IPR018253">
    <property type="entry name" value="DnaJ_domain_CS"/>
</dbReference>
<evidence type="ECO:0000256" key="1">
    <source>
        <dbReference type="SAM" id="MobiDB-lite"/>
    </source>
</evidence>
<feature type="non-terminal residue" evidence="3">
    <location>
        <position position="521"/>
    </location>
</feature>
<dbReference type="Gene3D" id="1.25.40.10">
    <property type="entry name" value="Tetratricopeptide repeat domain"/>
    <property type="match status" value="1"/>
</dbReference>
<dbReference type="AlphaFoldDB" id="A0A2S4UB60"/>
<dbReference type="InterPro" id="IPR001623">
    <property type="entry name" value="DnaJ_domain"/>
</dbReference>
<evidence type="ECO:0000259" key="2">
    <source>
        <dbReference type="PROSITE" id="PS50076"/>
    </source>
</evidence>
<reference evidence="4" key="3">
    <citation type="journal article" date="2018" name="Mol. Plant Microbe Interact.">
        <title>Genome sequence resources for the wheat stripe rust pathogen (Puccinia striiformis f. sp. tritici) and the barley stripe rust pathogen (Puccinia striiformis f. sp. hordei).</title>
        <authorList>
            <person name="Xia C."/>
            <person name="Wang M."/>
            <person name="Yin C."/>
            <person name="Cornejo O.E."/>
            <person name="Hulbert S.H."/>
            <person name="Chen X."/>
        </authorList>
    </citation>
    <scope>NUCLEOTIDE SEQUENCE [LARGE SCALE GENOMIC DNA]</scope>
    <source>
        <strain evidence="4">93TX-2</strain>
    </source>
</reference>
<dbReference type="EMBL" id="PKSM01000483">
    <property type="protein sequence ID" value="POV94509.1"/>
    <property type="molecule type" value="Genomic_DNA"/>
</dbReference>
<dbReference type="Pfam" id="PF00226">
    <property type="entry name" value="DnaJ"/>
    <property type="match status" value="1"/>
</dbReference>
<dbReference type="InterPro" id="IPR011990">
    <property type="entry name" value="TPR-like_helical_dom_sf"/>
</dbReference>
<dbReference type="InterPro" id="IPR052758">
    <property type="entry name" value="SRC_co-chaperone"/>
</dbReference>
<dbReference type="InterPro" id="IPR036869">
    <property type="entry name" value="J_dom_sf"/>
</dbReference>
<accession>A0A2S4UB60</accession>
<dbReference type="SUPFAM" id="SSF48452">
    <property type="entry name" value="TPR-like"/>
    <property type="match status" value="1"/>
</dbReference>
<evidence type="ECO:0000313" key="4">
    <source>
        <dbReference type="Proteomes" id="UP000238274"/>
    </source>
</evidence>
<dbReference type="CDD" id="cd06257">
    <property type="entry name" value="DnaJ"/>
    <property type="match status" value="1"/>
</dbReference>
<dbReference type="PRINTS" id="PR00625">
    <property type="entry name" value="JDOMAIN"/>
</dbReference>
<evidence type="ECO:0000313" key="3">
    <source>
        <dbReference type="EMBL" id="POV94509.1"/>
    </source>
</evidence>
<dbReference type="PROSITE" id="PS00636">
    <property type="entry name" value="DNAJ_1"/>
    <property type="match status" value="1"/>
</dbReference>
<keyword evidence="4" id="KW-1185">Reference proteome</keyword>
<reference evidence="4" key="2">
    <citation type="journal article" date="2018" name="BMC Genomics">
        <title>Genomic insights into host adaptation between the wheat stripe rust pathogen (Puccinia striiformis f. sp. tritici) and the barley stripe rust pathogen (Puccinia striiformis f. sp. hordei).</title>
        <authorList>
            <person name="Xia C."/>
            <person name="Wang M."/>
            <person name="Yin C."/>
            <person name="Cornejo O.E."/>
            <person name="Hulbert S.H."/>
            <person name="Chen X."/>
        </authorList>
    </citation>
    <scope>NUCLEOTIDE SEQUENCE [LARGE SCALE GENOMIC DNA]</scope>
    <source>
        <strain evidence="4">93TX-2</strain>
    </source>
</reference>
<proteinExistence type="predicted"/>
<comment type="caution">
    <text evidence="3">The sequence shown here is derived from an EMBL/GenBank/DDBJ whole genome shotgun (WGS) entry which is preliminary data.</text>
</comment>
<dbReference type="SUPFAM" id="SSF46565">
    <property type="entry name" value="Chaperone J-domain"/>
    <property type="match status" value="1"/>
</dbReference>
<gene>
    <name evidence="3" type="ORF">PSHT_16165</name>
</gene>
<feature type="domain" description="J" evidence="2">
    <location>
        <begin position="459"/>
        <end position="520"/>
    </location>
</feature>
<dbReference type="PANTHER" id="PTHR44200">
    <property type="entry name" value="DNAJ HOMOLOG SUBFAMILY C MEMBER 7"/>
    <property type="match status" value="1"/>
</dbReference>
<dbReference type="Proteomes" id="UP000238274">
    <property type="component" value="Unassembled WGS sequence"/>
</dbReference>
<dbReference type="VEuPathDB" id="FungiDB:PSHT_16165"/>